<evidence type="ECO:0000313" key="3">
    <source>
        <dbReference type="Proteomes" id="UP001150259"/>
    </source>
</evidence>
<dbReference type="RefSeq" id="WP_272461685.1">
    <property type="nucleotide sequence ID" value="NZ_JAPFQL010000025.1"/>
</dbReference>
<evidence type="ECO:0000313" key="2">
    <source>
        <dbReference type="EMBL" id="MDC5697111.1"/>
    </source>
</evidence>
<protein>
    <submittedName>
        <fullName evidence="2">Uncharacterized protein</fullName>
    </submittedName>
</protein>
<dbReference type="EMBL" id="JAPFQL010000025">
    <property type="protein sequence ID" value="MDC5697111.1"/>
    <property type="molecule type" value="Genomic_DNA"/>
</dbReference>
<proteinExistence type="predicted"/>
<keyword evidence="1" id="KW-0732">Signal</keyword>
<name>A0ABT5GHC8_9MICO</name>
<keyword evidence="3" id="KW-1185">Reference proteome</keyword>
<reference evidence="2 3" key="1">
    <citation type="submission" date="2022-11" db="EMBL/GenBank/DDBJ databases">
        <title>Anaerobic phenanthrene biodegradation by a DNRA strain PheN6.</title>
        <authorList>
            <person name="Zhang Z."/>
        </authorList>
    </citation>
    <scope>NUCLEOTIDE SEQUENCE [LARGE SCALE GENOMIC DNA]</scope>
    <source>
        <strain evidence="2 3">PheN6</strain>
    </source>
</reference>
<gene>
    <name evidence="2" type="ORF">OO014_07555</name>
</gene>
<feature type="signal peptide" evidence="1">
    <location>
        <begin position="1"/>
        <end position="27"/>
    </location>
</feature>
<sequence>MSVVRRVIAAAAICAVPLVASAPFAHAGGGAGETTLTHGTGSWLEVGTVPGLLAGNIHRGGVSFLDDADPTREDYRSGRIEDWTCPTGVVPPALYAIEDPETFPGTACTLEGVLELDLSSTSVSVDERLSMARISGSAVVRQTGGAVVTTIPIDIALEADGAPRRHTDVYRFQDDSGTWITDRTVFTSRSAVMAGSLGTIGIADEPDDVTEATLGRQETTIR</sequence>
<accession>A0ABT5GHC8</accession>
<dbReference type="Proteomes" id="UP001150259">
    <property type="component" value="Unassembled WGS sequence"/>
</dbReference>
<comment type="caution">
    <text evidence="2">The sequence shown here is derived from an EMBL/GenBank/DDBJ whole genome shotgun (WGS) entry which is preliminary data.</text>
</comment>
<evidence type="ECO:0000256" key="1">
    <source>
        <dbReference type="SAM" id="SignalP"/>
    </source>
</evidence>
<feature type="chain" id="PRO_5045604096" evidence="1">
    <location>
        <begin position="28"/>
        <end position="222"/>
    </location>
</feature>
<organism evidence="2 3">
    <name type="scientific">Intrasporangium calvum</name>
    <dbReference type="NCBI Taxonomy" id="53358"/>
    <lineage>
        <taxon>Bacteria</taxon>
        <taxon>Bacillati</taxon>
        <taxon>Actinomycetota</taxon>
        <taxon>Actinomycetes</taxon>
        <taxon>Micrococcales</taxon>
        <taxon>Intrasporangiaceae</taxon>
        <taxon>Intrasporangium</taxon>
    </lineage>
</organism>